<accession>A0A6G1GWD6</accession>
<dbReference type="EMBL" id="ML977164">
    <property type="protein sequence ID" value="KAF1985122.1"/>
    <property type="molecule type" value="Genomic_DNA"/>
</dbReference>
<sequence>MAIMCRKTMRHNLDTRIRRRRRSRARRLNTDELGLRVVEDGKKYSRTNHSACGTYGVGGCLCTLYYLNRLEAQSGFRWISARCPEGICPANPSQRSVPCRSWPANLDNDLPLMCVASAHGVYWCGIK</sequence>
<evidence type="ECO:0000313" key="2">
    <source>
        <dbReference type="Proteomes" id="UP000800041"/>
    </source>
</evidence>
<keyword evidence="2" id="KW-1185">Reference proteome</keyword>
<reference evidence="1" key="1">
    <citation type="journal article" date="2020" name="Stud. Mycol.">
        <title>101 Dothideomycetes genomes: a test case for predicting lifestyles and emergence of pathogens.</title>
        <authorList>
            <person name="Haridas S."/>
            <person name="Albert R."/>
            <person name="Binder M."/>
            <person name="Bloem J."/>
            <person name="Labutti K."/>
            <person name="Salamov A."/>
            <person name="Andreopoulos B."/>
            <person name="Baker S."/>
            <person name="Barry K."/>
            <person name="Bills G."/>
            <person name="Bluhm B."/>
            <person name="Cannon C."/>
            <person name="Castanera R."/>
            <person name="Culley D."/>
            <person name="Daum C."/>
            <person name="Ezra D."/>
            <person name="Gonzalez J."/>
            <person name="Henrissat B."/>
            <person name="Kuo A."/>
            <person name="Liang C."/>
            <person name="Lipzen A."/>
            <person name="Lutzoni F."/>
            <person name="Magnuson J."/>
            <person name="Mondo S."/>
            <person name="Nolan M."/>
            <person name="Ohm R."/>
            <person name="Pangilinan J."/>
            <person name="Park H.-J."/>
            <person name="Ramirez L."/>
            <person name="Alfaro M."/>
            <person name="Sun H."/>
            <person name="Tritt A."/>
            <person name="Yoshinaga Y."/>
            <person name="Zwiers L.-H."/>
            <person name="Turgeon B."/>
            <person name="Goodwin S."/>
            <person name="Spatafora J."/>
            <person name="Crous P."/>
            <person name="Grigoriev I."/>
        </authorList>
    </citation>
    <scope>NUCLEOTIDE SEQUENCE</scope>
    <source>
        <strain evidence="1">CBS 113979</strain>
    </source>
</reference>
<evidence type="ECO:0000313" key="1">
    <source>
        <dbReference type="EMBL" id="KAF1985122.1"/>
    </source>
</evidence>
<proteinExistence type="predicted"/>
<name>A0A6G1GWD6_9PEZI</name>
<dbReference type="AlphaFoldDB" id="A0A6G1GWD6"/>
<organism evidence="1 2">
    <name type="scientific">Aulographum hederae CBS 113979</name>
    <dbReference type="NCBI Taxonomy" id="1176131"/>
    <lineage>
        <taxon>Eukaryota</taxon>
        <taxon>Fungi</taxon>
        <taxon>Dikarya</taxon>
        <taxon>Ascomycota</taxon>
        <taxon>Pezizomycotina</taxon>
        <taxon>Dothideomycetes</taxon>
        <taxon>Pleosporomycetidae</taxon>
        <taxon>Aulographales</taxon>
        <taxon>Aulographaceae</taxon>
    </lineage>
</organism>
<protein>
    <submittedName>
        <fullName evidence="1">Uncharacterized protein</fullName>
    </submittedName>
</protein>
<gene>
    <name evidence="1" type="ORF">K402DRAFT_118351</name>
</gene>
<dbReference type="Proteomes" id="UP000800041">
    <property type="component" value="Unassembled WGS sequence"/>
</dbReference>